<organism evidence="7 8">
    <name type="scientific">Lunatimonas lonarensis</name>
    <dbReference type="NCBI Taxonomy" id="1232681"/>
    <lineage>
        <taxon>Bacteria</taxon>
        <taxon>Pseudomonadati</taxon>
        <taxon>Bacteroidota</taxon>
        <taxon>Cytophagia</taxon>
        <taxon>Cytophagales</taxon>
        <taxon>Cyclobacteriaceae</taxon>
    </lineage>
</organism>
<dbReference type="Gene3D" id="3.30.450.20">
    <property type="entry name" value="PAS domain"/>
    <property type="match status" value="1"/>
</dbReference>
<dbReference type="PRINTS" id="PR00344">
    <property type="entry name" value="BCTRLSENSOR"/>
</dbReference>
<dbReference type="PANTHER" id="PTHR43547:SF2">
    <property type="entry name" value="HYBRID SIGNAL TRANSDUCTION HISTIDINE KINASE C"/>
    <property type="match status" value="1"/>
</dbReference>
<dbReference type="Pfam" id="PF00512">
    <property type="entry name" value="HisKA"/>
    <property type="match status" value="1"/>
</dbReference>
<dbReference type="Gene3D" id="1.10.287.130">
    <property type="match status" value="1"/>
</dbReference>
<dbReference type="STRING" id="1232681.ADIS_4323"/>
<dbReference type="InterPro" id="IPR005467">
    <property type="entry name" value="His_kinase_dom"/>
</dbReference>
<dbReference type="InterPro" id="IPR011006">
    <property type="entry name" value="CheY-like_superfamily"/>
</dbReference>
<dbReference type="SMART" id="SM00388">
    <property type="entry name" value="HisKA"/>
    <property type="match status" value="1"/>
</dbReference>
<dbReference type="AlphaFoldDB" id="R7ZM49"/>
<dbReference type="Proteomes" id="UP000013909">
    <property type="component" value="Unassembled WGS sequence"/>
</dbReference>
<dbReference type="CDD" id="cd00082">
    <property type="entry name" value="HisKA"/>
    <property type="match status" value="1"/>
</dbReference>
<evidence type="ECO:0000256" key="4">
    <source>
        <dbReference type="PROSITE-ProRule" id="PRU00169"/>
    </source>
</evidence>
<name>R7ZM49_9BACT</name>
<dbReference type="Gene3D" id="3.40.50.2300">
    <property type="match status" value="1"/>
</dbReference>
<dbReference type="SUPFAM" id="SSF52172">
    <property type="entry name" value="CheY-like"/>
    <property type="match status" value="1"/>
</dbReference>
<sequence>MNRDFFKVLYVDDDLDDFLLVKSLLRQSRSSQFELIHANSYEAALAMIDEGFDVFLVDYKLGKNTGIDVLEAIKTRLRHAPVIILTGMESSHADQAAMEFGASDYLVKGGFNAQMLERTIRYAIRDAALHESLEIAGKKFKNIFERSADPIVLVNADSLVLDANPSFSKKFDYDPGKDDFYPLYLKNLIVEEKDQLHFGTLLHSKREFSDFQVKLTIRQGQTIEALISIARDESDEELFQLMIKDLTLLKVQEEDLYNMRKFSSTGRMARILAHEVKNPLTTILLSAEQLGFELPDPVLKESGDLVDVIKKNCARINQLITQLLESTRFSDLDLQHWDINTLLEESLELVKDRINLQKLTVIKDYQEDICAINVDADKVKIAFVNLIVNAVEAMDENPGSLTLKTRSKGGKCLIEITDDGKGIPPEHIDRLFEPFYTSKPTGSGLGLTNTQNIILSHGGSIRVKSDRNAGTTFFISFDHAEMEQPENN</sequence>
<dbReference type="Pfam" id="PF00989">
    <property type="entry name" value="PAS"/>
    <property type="match status" value="1"/>
</dbReference>
<dbReference type="SMART" id="SM00448">
    <property type="entry name" value="REC"/>
    <property type="match status" value="1"/>
</dbReference>
<keyword evidence="7" id="KW-0418">Kinase</keyword>
<dbReference type="Pfam" id="PF00072">
    <property type="entry name" value="Response_reg"/>
    <property type="match status" value="1"/>
</dbReference>
<evidence type="ECO:0000259" key="6">
    <source>
        <dbReference type="PROSITE" id="PS50110"/>
    </source>
</evidence>
<dbReference type="InterPro" id="IPR003661">
    <property type="entry name" value="HisK_dim/P_dom"/>
</dbReference>
<proteinExistence type="predicted"/>
<dbReference type="SMART" id="SM00387">
    <property type="entry name" value="HATPase_c"/>
    <property type="match status" value="1"/>
</dbReference>
<dbReference type="InterPro" id="IPR003594">
    <property type="entry name" value="HATPase_dom"/>
</dbReference>
<dbReference type="CDD" id="cd00156">
    <property type="entry name" value="REC"/>
    <property type="match status" value="1"/>
</dbReference>
<evidence type="ECO:0000313" key="8">
    <source>
        <dbReference type="Proteomes" id="UP000013909"/>
    </source>
</evidence>
<dbReference type="EMBL" id="AQHR01000110">
    <property type="protein sequence ID" value="EON75152.1"/>
    <property type="molecule type" value="Genomic_DNA"/>
</dbReference>
<dbReference type="SUPFAM" id="SSF55785">
    <property type="entry name" value="PYP-like sensor domain (PAS domain)"/>
    <property type="match status" value="1"/>
</dbReference>
<dbReference type="PATRIC" id="fig|1288963.3.peg.4311"/>
<dbReference type="PROSITE" id="PS50109">
    <property type="entry name" value="HIS_KIN"/>
    <property type="match status" value="1"/>
</dbReference>
<keyword evidence="3 4" id="KW-0597">Phosphoprotein</keyword>
<evidence type="ECO:0000313" key="7">
    <source>
        <dbReference type="EMBL" id="EON75152.1"/>
    </source>
</evidence>
<protein>
    <recommendedName>
        <fullName evidence="2">histidine kinase</fullName>
        <ecNumber evidence="2">2.7.13.3</ecNumber>
    </recommendedName>
</protein>
<gene>
    <name evidence="7" type="ORF">ADIS_4323</name>
</gene>
<evidence type="ECO:0000256" key="1">
    <source>
        <dbReference type="ARBA" id="ARBA00000085"/>
    </source>
</evidence>
<dbReference type="EC" id="2.7.13.3" evidence="2"/>
<evidence type="ECO:0000256" key="2">
    <source>
        <dbReference type="ARBA" id="ARBA00012438"/>
    </source>
</evidence>
<dbReference type="CDD" id="cd00075">
    <property type="entry name" value="HATPase"/>
    <property type="match status" value="1"/>
</dbReference>
<keyword evidence="7" id="KW-0808">Transferase</keyword>
<dbReference type="InterPro" id="IPR004358">
    <property type="entry name" value="Sig_transdc_His_kin-like_C"/>
</dbReference>
<comment type="catalytic activity">
    <reaction evidence="1">
        <text>ATP + protein L-histidine = ADP + protein N-phospho-L-histidine.</text>
        <dbReference type="EC" id="2.7.13.3"/>
    </reaction>
</comment>
<dbReference type="CDD" id="cd00130">
    <property type="entry name" value="PAS"/>
    <property type="match status" value="1"/>
</dbReference>
<dbReference type="PROSITE" id="PS50110">
    <property type="entry name" value="RESPONSE_REGULATORY"/>
    <property type="match status" value="1"/>
</dbReference>
<dbReference type="NCBIfam" id="TIGR00229">
    <property type="entry name" value="sensory_box"/>
    <property type="match status" value="1"/>
</dbReference>
<dbReference type="SUPFAM" id="SSF47384">
    <property type="entry name" value="Homodimeric domain of signal transducing histidine kinase"/>
    <property type="match status" value="1"/>
</dbReference>
<feature type="modified residue" description="4-aspartylphosphate" evidence="4">
    <location>
        <position position="58"/>
    </location>
</feature>
<accession>R7ZM49</accession>
<dbReference type="OrthoDB" id="9806995at2"/>
<reference evidence="7 8" key="1">
    <citation type="submission" date="2013-02" db="EMBL/GenBank/DDBJ databases">
        <title>A novel strain isolated from Lonar lake, Maharashtra, India.</title>
        <authorList>
            <person name="Singh A."/>
        </authorList>
    </citation>
    <scope>NUCLEOTIDE SEQUENCE [LARGE SCALE GENOMIC DNA]</scope>
    <source>
        <strain evidence="7 8">AK24</strain>
    </source>
</reference>
<dbReference type="InterPro" id="IPR036890">
    <property type="entry name" value="HATPase_C_sf"/>
</dbReference>
<dbReference type="InterPro" id="IPR000014">
    <property type="entry name" value="PAS"/>
</dbReference>
<evidence type="ECO:0000256" key="3">
    <source>
        <dbReference type="ARBA" id="ARBA00022553"/>
    </source>
</evidence>
<dbReference type="InterPro" id="IPR013767">
    <property type="entry name" value="PAS_fold"/>
</dbReference>
<dbReference type="RefSeq" id="WP_010856436.1">
    <property type="nucleotide sequence ID" value="NZ_AQHR01000110.1"/>
</dbReference>
<dbReference type="InterPro" id="IPR035965">
    <property type="entry name" value="PAS-like_dom_sf"/>
</dbReference>
<dbReference type="GO" id="GO:0006355">
    <property type="term" value="P:regulation of DNA-templated transcription"/>
    <property type="evidence" value="ECO:0007669"/>
    <property type="project" value="InterPro"/>
</dbReference>
<dbReference type="InterPro" id="IPR036097">
    <property type="entry name" value="HisK_dim/P_sf"/>
</dbReference>
<dbReference type="PANTHER" id="PTHR43547">
    <property type="entry name" value="TWO-COMPONENT HISTIDINE KINASE"/>
    <property type="match status" value="1"/>
</dbReference>
<feature type="domain" description="Response regulatory" evidence="6">
    <location>
        <begin position="7"/>
        <end position="123"/>
    </location>
</feature>
<keyword evidence="8" id="KW-1185">Reference proteome</keyword>
<dbReference type="Gene3D" id="3.30.565.10">
    <property type="entry name" value="Histidine kinase-like ATPase, C-terminal domain"/>
    <property type="match status" value="1"/>
</dbReference>
<feature type="domain" description="Histidine kinase" evidence="5">
    <location>
        <begin position="271"/>
        <end position="481"/>
    </location>
</feature>
<dbReference type="Pfam" id="PF02518">
    <property type="entry name" value="HATPase_c"/>
    <property type="match status" value="1"/>
</dbReference>
<comment type="caution">
    <text evidence="7">The sequence shown here is derived from an EMBL/GenBank/DDBJ whole genome shotgun (WGS) entry which is preliminary data.</text>
</comment>
<evidence type="ECO:0000259" key="5">
    <source>
        <dbReference type="PROSITE" id="PS50109"/>
    </source>
</evidence>
<dbReference type="SUPFAM" id="SSF55874">
    <property type="entry name" value="ATPase domain of HSP90 chaperone/DNA topoisomerase II/histidine kinase"/>
    <property type="match status" value="1"/>
</dbReference>
<dbReference type="GO" id="GO:0000155">
    <property type="term" value="F:phosphorelay sensor kinase activity"/>
    <property type="evidence" value="ECO:0007669"/>
    <property type="project" value="InterPro"/>
</dbReference>
<dbReference type="InterPro" id="IPR001789">
    <property type="entry name" value="Sig_transdc_resp-reg_receiver"/>
</dbReference>